<proteinExistence type="predicted"/>
<reference evidence="2" key="1">
    <citation type="submission" date="2023-02" db="EMBL/GenBank/DDBJ databases">
        <title>Description and genomic characterization of Salipiger bruguierae sp. nov., isolated from the sediment of mangrove plant Bruguiera sexangula.</title>
        <authorList>
            <person name="Long M."/>
        </authorList>
    </citation>
    <scope>NUCLEOTIDE SEQUENCE</scope>
    <source>
        <strain evidence="2">H15</strain>
    </source>
</reference>
<dbReference type="AlphaFoldDB" id="A0AAU8ALJ0"/>
<dbReference type="InterPro" id="IPR011050">
    <property type="entry name" value="Pectin_lyase_fold/virulence"/>
</dbReference>
<protein>
    <submittedName>
        <fullName evidence="2">DUF6519 domain-containing protein</fullName>
    </submittedName>
</protein>
<evidence type="ECO:0000259" key="1">
    <source>
        <dbReference type="Pfam" id="PF13229"/>
    </source>
</evidence>
<gene>
    <name evidence="2" type="ORF">PVT71_21795</name>
</gene>
<accession>A0AAU8ALJ0</accession>
<organism evidence="2">
    <name type="scientific">Alloyangia sp. H15</name>
    <dbReference type="NCBI Taxonomy" id="3029062"/>
    <lineage>
        <taxon>Bacteria</taxon>
        <taxon>Pseudomonadati</taxon>
        <taxon>Pseudomonadota</taxon>
        <taxon>Alphaproteobacteria</taxon>
        <taxon>Rhodobacterales</taxon>
        <taxon>Roseobacteraceae</taxon>
        <taxon>Alloyangia</taxon>
    </lineage>
</organism>
<name>A0AAU8ALJ0_9RHOB</name>
<dbReference type="InterPro" id="IPR012334">
    <property type="entry name" value="Pectin_lyas_fold"/>
</dbReference>
<dbReference type="SMART" id="SM00710">
    <property type="entry name" value="PbH1"/>
    <property type="match status" value="7"/>
</dbReference>
<dbReference type="SUPFAM" id="SSF51126">
    <property type="entry name" value="Pectin lyase-like"/>
    <property type="match status" value="1"/>
</dbReference>
<dbReference type="Gene3D" id="2.160.20.10">
    <property type="entry name" value="Single-stranded right-handed beta-helix, Pectin lyase-like"/>
    <property type="match status" value="2"/>
</dbReference>
<sequence>MSEDFSRDSFRPQKAFAGVFLQQGRPVLDADFNEMVRIMERRIRAATVDTIGRGVVPRETPDGFGITLTGGGLGIGRGRAYVDGMLAECRGDPEAGAVFDRAREEDQSPEGVLDEMIPPPEGDVLDFLDQPYWPTAALPDDLGAGRAAAYLVVWQRPVTPTEDPDLLEPALGGLDTTTRWQTVWQVRLLEDVGANVDCSTPVEDLEGWTALTAPSTARLSTGTVEVDTPEDPCLVPPTEGFTGIEEQFFRVELHAPDPDAAAPLAQQDWRFKYSRENASVRASVTSIAADALSVTVARIGRDAVLRFAPGDWVEITDDHREFEHRSGQMLRVEEVDADTRTVIFETAVAAEFLPGGGDDTVATRHTRLMRWDQHGVIRLADGANSLLTDLGAVGSDGLIPVPGDGTPVILESGVTVAFGTAEGPGGFREMDHWRFAARTATTSVELLEDAPPHGVQRHYCRLAIVRAAENLVNDCRVFWPPEFGGGEGEGCACTVCVTAEGHNSGALTIQQAIDEVPPEGGTVCLEAGTYLLREPVVIANRAGLALTGQGIGTVLTYEGAGGAVRVETGTDIRLERFSLMVRPAAQDANGGTLPGHGVTAQNTALLALRRLAVIVASGAPEDSINFGIALDGIQIGTVIEECVALAPNALGARSSYGQDNDGDLQFAGFAELRVRDCILFGGRTAVRIERAALNLSAALFSRNLLLGGGTAVRVNWAELPAAGLGFEASTIGANGAGLVLSAGTLRVQDCEISAGAGQSDGILLVPNLLPDAETDAQIVGNTIFDLGGAGIRLAGRLDTVLIKRNILRDCGAAGIAVSPDASVRHVAIDNNVIERIAQASPVPEAAGIVLASAESGQILGNSVRAVGLAGFQGQRYAGIAVIGCGSVEIGSNFIAEIGGEEPEQEAVGIMVLPPYVTMALRGNRILGPMAAGDGAPVAWRAIEIGRSGGDFDGRLPPVFTGATAAVPTLGASGLAYFVVGDEVIRASGSQFAMALPSLGAQIAVDGNQVRTRREHIGRIVQVVDGGAVSLVMGGNQVDYRSEAPLSELVRAAAPRIAFANNTLTHPSGDVSARLFTGTDAGGATVLGNITRARILLNNGGLPAPFGPLNILT</sequence>
<dbReference type="InterPro" id="IPR039448">
    <property type="entry name" value="Beta_helix"/>
</dbReference>
<feature type="domain" description="Right handed beta helix" evidence="1">
    <location>
        <begin position="674"/>
        <end position="833"/>
    </location>
</feature>
<evidence type="ECO:0000313" key="2">
    <source>
        <dbReference type="EMBL" id="XCC95717.1"/>
    </source>
</evidence>
<dbReference type="InterPro" id="IPR006626">
    <property type="entry name" value="PbH1"/>
</dbReference>
<dbReference type="Pfam" id="PF20129">
    <property type="entry name" value="DUF6519"/>
    <property type="match status" value="2"/>
</dbReference>
<dbReference type="InterPro" id="IPR045392">
    <property type="entry name" value="DUF6519"/>
</dbReference>
<dbReference type="RefSeq" id="WP_353474583.1">
    <property type="nucleotide sequence ID" value="NZ_CP123385.1"/>
</dbReference>
<dbReference type="Pfam" id="PF13229">
    <property type="entry name" value="Beta_helix"/>
    <property type="match status" value="1"/>
</dbReference>
<dbReference type="EMBL" id="CP123385">
    <property type="protein sequence ID" value="XCC95717.1"/>
    <property type="molecule type" value="Genomic_DNA"/>
</dbReference>